<evidence type="ECO:0000259" key="2">
    <source>
        <dbReference type="Pfam" id="PF08885"/>
    </source>
</evidence>
<gene>
    <name evidence="3" type="ORF">C4N9_03420</name>
</gene>
<feature type="region of interest" description="Disordered" evidence="1">
    <location>
        <begin position="338"/>
        <end position="404"/>
    </location>
</feature>
<comment type="caution">
    <text evidence="3">The sequence shown here is derived from an EMBL/GenBank/DDBJ whole genome shotgun (WGS) entry which is preliminary data.</text>
</comment>
<organism evidence="3 4">
    <name type="scientific">Pararhodobacter marinus</name>
    <dbReference type="NCBI Taxonomy" id="2184063"/>
    <lineage>
        <taxon>Bacteria</taxon>
        <taxon>Pseudomonadati</taxon>
        <taxon>Pseudomonadota</taxon>
        <taxon>Alphaproteobacteria</taxon>
        <taxon>Rhodobacterales</taxon>
        <taxon>Paracoccaceae</taxon>
        <taxon>Pararhodobacter</taxon>
    </lineage>
</organism>
<dbReference type="RefSeq" id="WP_109531898.1">
    <property type="nucleotide sequence ID" value="NZ_QEYD01000002.1"/>
</dbReference>
<dbReference type="Pfam" id="PF08885">
    <property type="entry name" value="GSCFA"/>
    <property type="match status" value="1"/>
</dbReference>
<accession>A0A2U2CG24</accession>
<dbReference type="EMBL" id="QEYD01000002">
    <property type="protein sequence ID" value="PWE30820.1"/>
    <property type="molecule type" value="Genomic_DNA"/>
</dbReference>
<evidence type="ECO:0000256" key="1">
    <source>
        <dbReference type="SAM" id="MobiDB-lite"/>
    </source>
</evidence>
<dbReference type="OrthoDB" id="369216at2"/>
<evidence type="ECO:0000313" key="4">
    <source>
        <dbReference type="Proteomes" id="UP000244940"/>
    </source>
</evidence>
<proteinExistence type="predicted"/>
<dbReference type="InterPro" id="IPR014982">
    <property type="entry name" value="GSCFA"/>
</dbReference>
<dbReference type="Proteomes" id="UP000244940">
    <property type="component" value="Unassembled WGS sequence"/>
</dbReference>
<protein>
    <recommendedName>
        <fullName evidence="2">GSCFA domain-containing protein</fullName>
    </recommendedName>
</protein>
<keyword evidence="4" id="KW-1185">Reference proteome</keyword>
<reference evidence="3 4" key="1">
    <citation type="submission" date="2018-05" db="EMBL/GenBank/DDBJ databases">
        <title>Pararhodobacter marina sp. nov., isolated from deep-sea water of the Indian Ocean.</title>
        <authorList>
            <person name="Lai Q.Sr."/>
            <person name="Liu X."/>
            <person name="Shao Z."/>
        </authorList>
    </citation>
    <scope>NUCLEOTIDE SEQUENCE [LARGE SCALE GENOMIC DNA]</scope>
    <source>
        <strain evidence="3 4">CIC4N-9</strain>
    </source>
</reference>
<evidence type="ECO:0000313" key="3">
    <source>
        <dbReference type="EMBL" id="PWE30820.1"/>
    </source>
</evidence>
<feature type="compositionally biased region" description="Low complexity" evidence="1">
    <location>
        <begin position="349"/>
        <end position="375"/>
    </location>
</feature>
<dbReference type="GeneID" id="94363928"/>
<name>A0A2U2CG24_9RHOB</name>
<dbReference type="AlphaFoldDB" id="A0A2U2CG24"/>
<feature type="domain" description="GSCFA" evidence="2">
    <location>
        <begin position="40"/>
        <end position="309"/>
    </location>
</feature>
<sequence length="420" mass="45831">MSHPYNDQPDSAFWRRAIGDRMPHEIGDWYTKRFSLDGKRIATAGSCFAQHLGRQLRNAGFDYVDCELPPTGLPESDYLDWGYKMYSARYGNVYTSRQLVQLLDRATGIFDPVEDYWERDGGVVDPFRPTIEPEPFGSVEELRALREDHLAATAEVFRTADVLVFTMGLTEAWLSKKDGACFPLCPGTAGGTYDPDRHFLQNLGSADVRADMEAFLAKVRRINPRLEILLTVSPVSMMATATPQQVSVATVYTKSVLRAVAGELYAAHDHIDYFPSYDMVVGPAARGAFFKEGMREVAPEGVAYVMSHFLSEHRPPGAGEAPAAPVRPEAAPDIAPRMAPRQAPHQPSGGADRPTPAPTTAPAAPQGQKPAARPVPSRPAPARPAPARSAPVDLSGIDPDEDDIKCDEELLNTFGKPGKG</sequence>